<keyword evidence="11" id="KW-0418">Kinase</keyword>
<dbReference type="SMART" id="SM00220">
    <property type="entry name" value="S_TKc"/>
    <property type="match status" value="1"/>
</dbReference>
<accession>A0A7R8ZHW7</accession>
<keyword evidence="8" id="KW-0460">Magnesium</keyword>
<evidence type="ECO:0000256" key="10">
    <source>
        <dbReference type="ARBA" id="ARBA00022871"/>
    </source>
</evidence>
<dbReference type="EMBL" id="OB660356">
    <property type="protein sequence ID" value="CAD7224364.1"/>
    <property type="molecule type" value="Genomic_DNA"/>
</dbReference>
<dbReference type="GO" id="GO:0035556">
    <property type="term" value="P:intracellular signal transduction"/>
    <property type="evidence" value="ECO:0007669"/>
    <property type="project" value="TreeGrafter"/>
</dbReference>
<dbReference type="PROSITE" id="PS00107">
    <property type="entry name" value="PROTEIN_KINASE_ATP"/>
    <property type="match status" value="1"/>
</dbReference>
<keyword evidence="10" id="KW-0744">Spermatogenesis</keyword>
<dbReference type="GO" id="GO:0005524">
    <property type="term" value="F:ATP binding"/>
    <property type="evidence" value="ECO:0007669"/>
    <property type="project" value="UniProtKB-UniRule"/>
</dbReference>
<keyword evidence="4" id="KW-0479">Metal-binding</keyword>
<dbReference type="PROSITE" id="PS00108">
    <property type="entry name" value="PROTEIN_KINASE_ST"/>
    <property type="match status" value="1"/>
</dbReference>
<dbReference type="Pfam" id="PF00069">
    <property type="entry name" value="Pkinase"/>
    <property type="match status" value="1"/>
</dbReference>
<keyword evidence="2" id="KW-0217">Developmental protein</keyword>
<keyword evidence="5 11" id="KW-0547">Nucleotide-binding</keyword>
<dbReference type="InterPro" id="IPR000719">
    <property type="entry name" value="Prot_kinase_dom"/>
</dbReference>
<evidence type="ECO:0000256" key="9">
    <source>
        <dbReference type="ARBA" id="ARBA00022843"/>
    </source>
</evidence>
<dbReference type="Gene3D" id="1.10.510.10">
    <property type="entry name" value="Transferase(Phosphotransferase) domain 1"/>
    <property type="match status" value="1"/>
</dbReference>
<dbReference type="GO" id="GO:0005737">
    <property type="term" value="C:cytoplasm"/>
    <property type="evidence" value="ECO:0007669"/>
    <property type="project" value="TreeGrafter"/>
</dbReference>
<keyword evidence="9" id="KW-0832">Ubl conjugation</keyword>
<evidence type="ECO:0000256" key="4">
    <source>
        <dbReference type="ARBA" id="ARBA00022723"/>
    </source>
</evidence>
<evidence type="ECO:0000256" key="1">
    <source>
        <dbReference type="ARBA" id="ARBA00001946"/>
    </source>
</evidence>
<keyword evidence="11" id="KW-0723">Serine/threonine-protein kinase</keyword>
<keyword evidence="11" id="KW-0808">Transferase</keyword>
<dbReference type="InterPro" id="IPR008271">
    <property type="entry name" value="Ser/Thr_kinase_AS"/>
</dbReference>
<evidence type="ECO:0000256" key="3">
    <source>
        <dbReference type="ARBA" id="ARBA00022553"/>
    </source>
</evidence>
<dbReference type="GO" id="GO:0000287">
    <property type="term" value="F:magnesium ion binding"/>
    <property type="evidence" value="ECO:0007669"/>
    <property type="project" value="UniProtKB-ARBA"/>
</dbReference>
<dbReference type="GO" id="GO:0007283">
    <property type="term" value="P:spermatogenesis"/>
    <property type="evidence" value="ECO:0007669"/>
    <property type="project" value="UniProtKB-KW"/>
</dbReference>
<keyword evidence="6" id="KW-0221">Differentiation</keyword>
<gene>
    <name evidence="14" type="ORF">CTOB1V02_LOCUS2329</name>
</gene>
<dbReference type="InterPro" id="IPR011009">
    <property type="entry name" value="Kinase-like_dom_sf"/>
</dbReference>
<evidence type="ECO:0000256" key="8">
    <source>
        <dbReference type="ARBA" id="ARBA00022842"/>
    </source>
</evidence>
<evidence type="ECO:0000256" key="7">
    <source>
        <dbReference type="ARBA" id="ARBA00022840"/>
    </source>
</evidence>
<keyword evidence="7 11" id="KW-0067">ATP-binding</keyword>
<dbReference type="FunFam" id="1.10.510.10:FF:000571">
    <property type="entry name" value="Maternal embryonic leucine zipper kinase"/>
    <property type="match status" value="1"/>
</dbReference>
<evidence type="ECO:0000256" key="11">
    <source>
        <dbReference type="RuleBase" id="RU000304"/>
    </source>
</evidence>
<feature type="region of interest" description="Disordered" evidence="12">
    <location>
        <begin position="1"/>
        <end position="21"/>
    </location>
</feature>
<evidence type="ECO:0000256" key="2">
    <source>
        <dbReference type="ARBA" id="ARBA00022473"/>
    </source>
</evidence>
<evidence type="ECO:0000256" key="6">
    <source>
        <dbReference type="ARBA" id="ARBA00022782"/>
    </source>
</evidence>
<feature type="region of interest" description="Disordered" evidence="12">
    <location>
        <begin position="314"/>
        <end position="346"/>
    </location>
</feature>
<proteinExistence type="inferred from homology"/>
<feature type="compositionally biased region" description="Basic residues" evidence="12">
    <location>
        <begin position="337"/>
        <end position="346"/>
    </location>
</feature>
<dbReference type="OrthoDB" id="541276at2759"/>
<sequence length="346" mass="40152">MRAMTRITGGGESAQKEPADKAIELSDDRALQKKGYTLGKVLGAGAFGEVRSALYNDGKGREDVLAVKIIFMSRLSKSFVTKFFPRELAMQLTLDHPTIVRTHSIVQRADKVFIFMQFLPNGDVYAYIDKNGPLMEYQANYWSRQLWSGTEYMQRRQIVHRDMKVDNLMLTMNYNIKIIDMGFARRVVNQNGQKILSQTYCGTIHYCAPEVLDGIPYNPKLSDNWSNGVIMYILVNGSMPFSHKEGTTVMVANQLKRNWSHRTKVAPLLSREFKDLLQNILEPDVKKRFHIQDIMQHPWMSRFMFTKLVKQAQKQIRRGGHQERRKKPIDKHQQKEMRKKKPRAPN</sequence>
<dbReference type="PROSITE" id="PS50011">
    <property type="entry name" value="PROTEIN_KINASE_DOM"/>
    <property type="match status" value="1"/>
</dbReference>
<dbReference type="GO" id="GO:0000226">
    <property type="term" value="P:microtubule cytoskeleton organization"/>
    <property type="evidence" value="ECO:0007669"/>
    <property type="project" value="TreeGrafter"/>
</dbReference>
<dbReference type="AlphaFoldDB" id="A0A7R8ZHW7"/>
<comment type="similarity">
    <text evidence="11">Belongs to the protein kinase superfamily.</text>
</comment>
<dbReference type="GO" id="GO:0050321">
    <property type="term" value="F:tau-protein kinase activity"/>
    <property type="evidence" value="ECO:0007669"/>
    <property type="project" value="TreeGrafter"/>
</dbReference>
<organism evidence="14">
    <name type="scientific">Cyprideis torosa</name>
    <dbReference type="NCBI Taxonomy" id="163714"/>
    <lineage>
        <taxon>Eukaryota</taxon>
        <taxon>Metazoa</taxon>
        <taxon>Ecdysozoa</taxon>
        <taxon>Arthropoda</taxon>
        <taxon>Crustacea</taxon>
        <taxon>Oligostraca</taxon>
        <taxon>Ostracoda</taxon>
        <taxon>Podocopa</taxon>
        <taxon>Podocopida</taxon>
        <taxon>Cytherocopina</taxon>
        <taxon>Cytheroidea</taxon>
        <taxon>Cytherideidae</taxon>
        <taxon>Cyprideis</taxon>
    </lineage>
</organism>
<keyword evidence="3" id="KW-0597">Phosphoprotein</keyword>
<feature type="domain" description="Protein kinase" evidence="13">
    <location>
        <begin position="36"/>
        <end position="300"/>
    </location>
</feature>
<comment type="cofactor">
    <cofactor evidence="1">
        <name>Mg(2+)</name>
        <dbReference type="ChEBI" id="CHEBI:18420"/>
    </cofactor>
</comment>
<reference evidence="14" key="1">
    <citation type="submission" date="2020-11" db="EMBL/GenBank/DDBJ databases">
        <authorList>
            <person name="Tran Van P."/>
        </authorList>
    </citation>
    <scope>NUCLEOTIDE SEQUENCE</scope>
</reference>
<feature type="compositionally biased region" description="Basic residues" evidence="12">
    <location>
        <begin position="315"/>
        <end position="329"/>
    </location>
</feature>
<protein>
    <recommendedName>
        <fullName evidence="13">Protein kinase domain-containing protein</fullName>
    </recommendedName>
</protein>
<evidence type="ECO:0000313" key="14">
    <source>
        <dbReference type="EMBL" id="CAD7224364.1"/>
    </source>
</evidence>
<evidence type="ECO:0000259" key="13">
    <source>
        <dbReference type="PROSITE" id="PS50011"/>
    </source>
</evidence>
<name>A0A7R8ZHW7_9CRUS</name>
<dbReference type="PANTHER" id="PTHR24346">
    <property type="entry name" value="MAP/MICROTUBULE AFFINITY-REGULATING KINASE"/>
    <property type="match status" value="1"/>
</dbReference>
<dbReference type="GO" id="GO:0030154">
    <property type="term" value="P:cell differentiation"/>
    <property type="evidence" value="ECO:0007669"/>
    <property type="project" value="UniProtKB-KW"/>
</dbReference>
<dbReference type="SUPFAM" id="SSF56112">
    <property type="entry name" value="Protein kinase-like (PK-like)"/>
    <property type="match status" value="1"/>
</dbReference>
<evidence type="ECO:0000256" key="12">
    <source>
        <dbReference type="SAM" id="MobiDB-lite"/>
    </source>
</evidence>
<dbReference type="InterPro" id="IPR017441">
    <property type="entry name" value="Protein_kinase_ATP_BS"/>
</dbReference>
<dbReference type="PANTHER" id="PTHR24346:SF102">
    <property type="entry name" value="TESTIS-SPECIFIC SERINE_THREONINE-PROTEIN KINASE 1"/>
    <property type="match status" value="1"/>
</dbReference>
<evidence type="ECO:0000256" key="5">
    <source>
        <dbReference type="ARBA" id="ARBA00022741"/>
    </source>
</evidence>